<name>A0ABU5YEF2_9FLAO</name>
<evidence type="ECO:0000259" key="1">
    <source>
        <dbReference type="Pfam" id="PF19808"/>
    </source>
</evidence>
<proteinExistence type="predicted"/>
<dbReference type="RefSeq" id="WP_323979945.1">
    <property type="nucleotide sequence ID" value="NZ_JAYKBV010000018.1"/>
</dbReference>
<sequence>MTTKDLTFKESWFKAMQHLPQTEQKKVTMAILHYVFAEEDWEKVLKPQSRAVFLLIKADYNMQEKLA</sequence>
<dbReference type="InterPro" id="IPR046258">
    <property type="entry name" value="DUF6291"/>
</dbReference>
<dbReference type="EMBL" id="JAYKBV010000018">
    <property type="protein sequence ID" value="MEB3041309.1"/>
    <property type="molecule type" value="Genomic_DNA"/>
</dbReference>
<accession>A0ABU5YEF2</accession>
<feature type="domain" description="DUF6291" evidence="1">
    <location>
        <begin position="8"/>
        <end position="62"/>
    </location>
</feature>
<comment type="caution">
    <text evidence="2">The sequence shown here is derived from an EMBL/GenBank/DDBJ whole genome shotgun (WGS) entry which is preliminary data.</text>
</comment>
<organism evidence="2 3">
    <name type="scientific">Capnocytophaga gingivalis</name>
    <dbReference type="NCBI Taxonomy" id="1017"/>
    <lineage>
        <taxon>Bacteria</taxon>
        <taxon>Pseudomonadati</taxon>
        <taxon>Bacteroidota</taxon>
        <taxon>Flavobacteriia</taxon>
        <taxon>Flavobacteriales</taxon>
        <taxon>Flavobacteriaceae</taxon>
        <taxon>Capnocytophaga</taxon>
    </lineage>
</organism>
<dbReference type="Pfam" id="PF19808">
    <property type="entry name" value="DUF6291"/>
    <property type="match status" value="1"/>
</dbReference>
<dbReference type="Proteomes" id="UP001324270">
    <property type="component" value="Unassembled WGS sequence"/>
</dbReference>
<gene>
    <name evidence="2" type="ORF">VJJ49_11505</name>
</gene>
<evidence type="ECO:0000313" key="2">
    <source>
        <dbReference type="EMBL" id="MEB3041309.1"/>
    </source>
</evidence>
<evidence type="ECO:0000313" key="3">
    <source>
        <dbReference type="Proteomes" id="UP001324270"/>
    </source>
</evidence>
<reference evidence="2 3" key="1">
    <citation type="submission" date="2023-12" db="EMBL/GenBank/DDBJ databases">
        <title>Genomic sequences of Capnocytophaga and Parvimonas strains.</title>
        <authorList>
            <person name="Watt R.M."/>
            <person name="Wang M."/>
            <person name="Yang T."/>
            <person name="Tong W.M."/>
        </authorList>
    </citation>
    <scope>NUCLEOTIDE SEQUENCE [LARGE SCALE GENOMIC DNA]</scope>
    <source>
        <strain evidence="2 3">CCUG 13156</strain>
    </source>
</reference>
<protein>
    <submittedName>
        <fullName evidence="2">DUF6291 domain-containing protein</fullName>
    </submittedName>
</protein>
<keyword evidence="3" id="KW-1185">Reference proteome</keyword>